<reference evidence="1 2" key="1">
    <citation type="submission" date="2018-03" db="EMBL/GenBank/DDBJ databases">
        <title>Genome sequencing of Simplicispira sp.</title>
        <authorList>
            <person name="Kim S.-J."/>
            <person name="Heo J."/>
            <person name="Kwon S.-W."/>
        </authorList>
    </citation>
    <scope>NUCLEOTIDE SEQUENCE [LARGE SCALE GENOMIC DNA]</scope>
    <source>
        <strain evidence="1 2">SC1-8</strain>
        <plasmid evidence="1 2">unnamed1</plasmid>
    </source>
</reference>
<gene>
    <name evidence="1" type="ORF">C6571_18795</name>
</gene>
<keyword evidence="2" id="KW-1185">Reference proteome</keyword>
<dbReference type="KEGG" id="simp:C6571_18795"/>
<dbReference type="Proteomes" id="UP000239326">
    <property type="component" value="Plasmid unnamed1"/>
</dbReference>
<keyword evidence="1" id="KW-0614">Plasmid</keyword>
<proteinExistence type="predicted"/>
<geneLocation type="plasmid" evidence="1 2">
    <name>unnamed1</name>
</geneLocation>
<evidence type="ECO:0000313" key="1">
    <source>
        <dbReference type="EMBL" id="AVO43474.1"/>
    </source>
</evidence>
<protein>
    <submittedName>
        <fullName evidence="1">Uncharacterized protein</fullName>
    </submittedName>
</protein>
<dbReference type="AlphaFoldDB" id="A0A2S0N5P8"/>
<dbReference type="EMBL" id="CP027670">
    <property type="protein sequence ID" value="AVO43474.1"/>
    <property type="molecule type" value="Genomic_DNA"/>
</dbReference>
<evidence type="ECO:0000313" key="2">
    <source>
        <dbReference type="Proteomes" id="UP000239326"/>
    </source>
</evidence>
<sequence length="66" mass="7291">MHEIELSPITSGGLKSISDDDLCSRCLHCNYKPGELSSCSQGWPGMEDADGYVQACWNWTPRSQAK</sequence>
<organism evidence="1 2">
    <name type="scientific">Simplicispira suum</name>
    <dbReference type="NCBI Taxonomy" id="2109915"/>
    <lineage>
        <taxon>Bacteria</taxon>
        <taxon>Pseudomonadati</taxon>
        <taxon>Pseudomonadota</taxon>
        <taxon>Betaproteobacteria</taxon>
        <taxon>Burkholderiales</taxon>
        <taxon>Comamonadaceae</taxon>
        <taxon>Simplicispira</taxon>
    </lineage>
</organism>
<dbReference type="OrthoDB" id="8913045at2"/>
<name>A0A2S0N5P8_9BURK</name>
<dbReference type="RefSeq" id="WP_106448422.1">
    <property type="nucleotide sequence ID" value="NZ_CP027670.1"/>
</dbReference>
<accession>A0A2S0N5P8</accession>